<dbReference type="RefSeq" id="WP_109748103.1">
    <property type="nucleotide sequence ID" value="NZ_JANKBI010000015.1"/>
</dbReference>
<evidence type="ECO:0000313" key="2">
    <source>
        <dbReference type="Proteomes" id="UP000245412"/>
    </source>
</evidence>
<proteinExistence type="predicted"/>
<reference evidence="1 2" key="1">
    <citation type="submission" date="2018-05" db="EMBL/GenBank/DDBJ databases">
        <authorList>
            <person name="Goeker M."/>
            <person name="Huntemann M."/>
            <person name="Clum A."/>
            <person name="Pillay M."/>
            <person name="Palaniappan K."/>
            <person name="Varghese N."/>
            <person name="Mikhailova N."/>
            <person name="Stamatis D."/>
            <person name="Reddy T."/>
            <person name="Daum C."/>
            <person name="Shapiro N."/>
            <person name="Ivanova N."/>
            <person name="Kyrpides N."/>
            <person name="Woyke T."/>
        </authorList>
    </citation>
    <scope>NUCLEOTIDE SEQUENCE [LARGE SCALE GENOMIC DNA]</scope>
    <source>
        <strain evidence="1 2">DSM 26524</strain>
    </source>
</reference>
<dbReference type="Proteomes" id="UP000245412">
    <property type="component" value="Unassembled WGS sequence"/>
</dbReference>
<sequence>MDEETRLSILKKDLQMLTSSNDDYLRQLLKLSEQLIRREGIEITPDIDVQMSVIHYAAYLYRKRAGKDTGMPRFLRYELNNILFSQKAGGA</sequence>
<name>A0AB73SZQ4_9FIRM</name>
<gene>
    <name evidence="1" type="ORF">C7383_11593</name>
</gene>
<dbReference type="AlphaFoldDB" id="A0AB73SZQ4"/>
<protein>
    <recommendedName>
        <fullName evidence="3">Phage gp6-like head-tail connector protein</fullName>
    </recommendedName>
</protein>
<evidence type="ECO:0008006" key="3">
    <source>
        <dbReference type="Google" id="ProtNLM"/>
    </source>
</evidence>
<comment type="caution">
    <text evidence="1">The sequence shown here is derived from an EMBL/GenBank/DDBJ whole genome shotgun (WGS) entry which is preliminary data.</text>
</comment>
<organism evidence="1 2">
    <name type="scientific">Murimonas intestini</name>
    <dbReference type="NCBI Taxonomy" id="1337051"/>
    <lineage>
        <taxon>Bacteria</taxon>
        <taxon>Bacillati</taxon>
        <taxon>Bacillota</taxon>
        <taxon>Clostridia</taxon>
        <taxon>Lachnospirales</taxon>
        <taxon>Lachnospiraceae</taxon>
        <taxon>Murimonas</taxon>
    </lineage>
</organism>
<evidence type="ECO:0000313" key="1">
    <source>
        <dbReference type="EMBL" id="PWJ72937.1"/>
    </source>
</evidence>
<dbReference type="EMBL" id="QGGY01000015">
    <property type="protein sequence ID" value="PWJ72937.1"/>
    <property type="molecule type" value="Genomic_DNA"/>
</dbReference>
<accession>A0AB73SZQ4</accession>
<keyword evidence="2" id="KW-1185">Reference proteome</keyword>